<dbReference type="PROSITE" id="PS01081">
    <property type="entry name" value="HTH_TETR_1"/>
    <property type="match status" value="1"/>
</dbReference>
<dbReference type="Proteomes" id="UP001172721">
    <property type="component" value="Unassembled WGS sequence"/>
</dbReference>
<evidence type="ECO:0000259" key="3">
    <source>
        <dbReference type="PROSITE" id="PS50977"/>
    </source>
</evidence>
<evidence type="ECO:0000313" key="4">
    <source>
        <dbReference type="EMBL" id="MDN4525727.1"/>
    </source>
</evidence>
<dbReference type="InterPro" id="IPR050624">
    <property type="entry name" value="HTH-type_Tx_Regulator"/>
</dbReference>
<organism evidence="4 5">
    <name type="scientific">Fictibacillus fluitans</name>
    <dbReference type="NCBI Taxonomy" id="3058422"/>
    <lineage>
        <taxon>Bacteria</taxon>
        <taxon>Bacillati</taxon>
        <taxon>Bacillota</taxon>
        <taxon>Bacilli</taxon>
        <taxon>Bacillales</taxon>
        <taxon>Fictibacillaceae</taxon>
        <taxon>Fictibacillus</taxon>
    </lineage>
</organism>
<name>A0ABT8HY73_9BACL</name>
<dbReference type="InterPro" id="IPR001647">
    <property type="entry name" value="HTH_TetR"/>
</dbReference>
<dbReference type="Pfam" id="PF00440">
    <property type="entry name" value="TetR_N"/>
    <property type="match status" value="1"/>
</dbReference>
<comment type="caution">
    <text evidence="4">The sequence shown here is derived from an EMBL/GenBank/DDBJ whole genome shotgun (WGS) entry which is preliminary data.</text>
</comment>
<keyword evidence="1 2" id="KW-0238">DNA-binding</keyword>
<dbReference type="SUPFAM" id="SSF46689">
    <property type="entry name" value="Homeodomain-like"/>
    <property type="match status" value="1"/>
</dbReference>
<evidence type="ECO:0000256" key="1">
    <source>
        <dbReference type="ARBA" id="ARBA00023125"/>
    </source>
</evidence>
<proteinExistence type="predicted"/>
<accession>A0ABT8HY73</accession>
<feature type="domain" description="HTH tetR-type" evidence="3">
    <location>
        <begin position="10"/>
        <end position="70"/>
    </location>
</feature>
<dbReference type="PANTHER" id="PTHR43479">
    <property type="entry name" value="ACREF/ENVCD OPERON REPRESSOR-RELATED"/>
    <property type="match status" value="1"/>
</dbReference>
<feature type="DNA-binding region" description="H-T-H motif" evidence="2">
    <location>
        <begin position="33"/>
        <end position="52"/>
    </location>
</feature>
<dbReference type="RefSeq" id="WP_301166750.1">
    <property type="nucleotide sequence ID" value="NZ_JAUHTR010000007.1"/>
</dbReference>
<dbReference type="Gene3D" id="1.10.357.10">
    <property type="entry name" value="Tetracycline Repressor, domain 2"/>
    <property type="match status" value="1"/>
</dbReference>
<dbReference type="PROSITE" id="PS50977">
    <property type="entry name" value="HTH_TETR_2"/>
    <property type="match status" value="1"/>
</dbReference>
<dbReference type="InterPro" id="IPR009057">
    <property type="entry name" value="Homeodomain-like_sf"/>
</dbReference>
<evidence type="ECO:0000256" key="2">
    <source>
        <dbReference type="PROSITE-ProRule" id="PRU00335"/>
    </source>
</evidence>
<dbReference type="EMBL" id="JAUHTR010000007">
    <property type="protein sequence ID" value="MDN4525727.1"/>
    <property type="molecule type" value="Genomic_DNA"/>
</dbReference>
<gene>
    <name evidence="4" type="ORF">QYB97_14675</name>
</gene>
<evidence type="ECO:0000313" key="5">
    <source>
        <dbReference type="Proteomes" id="UP001172721"/>
    </source>
</evidence>
<keyword evidence="5" id="KW-1185">Reference proteome</keyword>
<dbReference type="PANTHER" id="PTHR43479:SF11">
    <property type="entry name" value="ACREF_ENVCD OPERON REPRESSOR-RELATED"/>
    <property type="match status" value="1"/>
</dbReference>
<protein>
    <submittedName>
        <fullName evidence="4">TetR/AcrR family transcriptional regulator</fullName>
    </submittedName>
</protein>
<dbReference type="InterPro" id="IPR023772">
    <property type="entry name" value="DNA-bd_HTH_TetR-type_CS"/>
</dbReference>
<reference evidence="4" key="1">
    <citation type="submission" date="2023-07" db="EMBL/GenBank/DDBJ databases">
        <title>Fictibacillus sp. isolated from freshwater pond.</title>
        <authorList>
            <person name="Kirdat K."/>
            <person name="Bhat A."/>
            <person name="Mourya A."/>
            <person name="Yadav A."/>
        </authorList>
    </citation>
    <scope>NUCLEOTIDE SEQUENCE</scope>
    <source>
        <strain evidence="4">NE201</strain>
    </source>
</reference>
<sequence>MRRITPEERLKMRKVYVRKMMNEVRTQGFRAMTIPKIAKLMNISRASLYNYFSSKEDVIQEVIIVYTDYLEESKEFIQDQTRSYSVRLQKVFEQAVFSGYYTSDVFIKDLKESCPLLYEKKLQSHKENRQAVQKFYQDGITDGVFHSINPKILIMRDETALKTLLNTSFLQDVGISLEKALGDYFEAMYQLVVPGSVNEKHSIDHVVQPILDRLSVE</sequence>